<sequence>MKAIIKNPKRFFELLRLYFVPVKGRKVVHVPAYAYKEDENEKIYLHNNDLHLSKKMFEFLVKQGVDLVECPADE</sequence>
<dbReference type="EMBL" id="RJNH01000002">
    <property type="protein sequence ID" value="RSI63003.1"/>
    <property type="molecule type" value="Genomic_DNA"/>
</dbReference>
<evidence type="ECO:0000313" key="1">
    <source>
        <dbReference type="EMBL" id="RSI63003.1"/>
    </source>
</evidence>
<dbReference type="Proteomes" id="UP000278653">
    <property type="component" value="Unassembled WGS sequence"/>
</dbReference>
<comment type="caution">
    <text evidence="1">The sequence shown here is derived from an EMBL/GenBank/DDBJ whole genome shotgun (WGS) entry which is preliminary data.</text>
</comment>
<reference evidence="1 2" key="1">
    <citation type="submission" date="2018-11" db="EMBL/GenBank/DDBJ databases">
        <title>Species Designations Belie Phenotypic and Genotypic Heterogeneity in Oral Streptococci.</title>
        <authorList>
            <person name="Velsko I."/>
        </authorList>
    </citation>
    <scope>NUCLEOTIDE SEQUENCE [LARGE SCALE GENOMIC DNA]</scope>
    <source>
        <strain evidence="1 2">BCC15</strain>
    </source>
</reference>
<organism evidence="1 2">
    <name type="scientific">Streptococcus mitis</name>
    <dbReference type="NCBI Taxonomy" id="28037"/>
    <lineage>
        <taxon>Bacteria</taxon>
        <taxon>Bacillati</taxon>
        <taxon>Bacillota</taxon>
        <taxon>Bacilli</taxon>
        <taxon>Lactobacillales</taxon>
        <taxon>Streptococcaceae</taxon>
        <taxon>Streptococcus</taxon>
        <taxon>Streptococcus mitis group</taxon>
    </lineage>
</organism>
<proteinExistence type="predicted"/>
<dbReference type="AlphaFoldDB" id="A0A428BI32"/>
<evidence type="ECO:0000313" key="2">
    <source>
        <dbReference type="Proteomes" id="UP000278653"/>
    </source>
</evidence>
<protein>
    <submittedName>
        <fullName evidence="1">Uncharacterized protein</fullName>
    </submittedName>
</protein>
<accession>A0A428BI32</accession>
<gene>
    <name evidence="1" type="ORF">D8865_03495</name>
</gene>
<dbReference type="RefSeq" id="WP_125447182.1">
    <property type="nucleotide sequence ID" value="NZ_RJNH01000002.1"/>
</dbReference>
<name>A0A428BI32_STRMT</name>